<name>A0ABV6DS12_9BACL</name>
<dbReference type="RefSeq" id="WP_377472832.1">
    <property type="nucleotide sequence ID" value="NZ_JBHLWN010000091.1"/>
</dbReference>
<accession>A0ABV6DS12</accession>
<dbReference type="GO" id="GO:0003677">
    <property type="term" value="F:DNA binding"/>
    <property type="evidence" value="ECO:0007669"/>
    <property type="project" value="UniProtKB-KW"/>
</dbReference>
<proteinExistence type="predicted"/>
<evidence type="ECO:0000313" key="1">
    <source>
        <dbReference type="EMBL" id="MFC0215382.1"/>
    </source>
</evidence>
<organism evidence="1 2">
    <name type="scientific">Paenibacillus chartarius</name>
    <dbReference type="NCBI Taxonomy" id="747481"/>
    <lineage>
        <taxon>Bacteria</taxon>
        <taxon>Bacillati</taxon>
        <taxon>Bacillota</taxon>
        <taxon>Bacilli</taxon>
        <taxon>Bacillales</taxon>
        <taxon>Paenibacillaceae</taxon>
        <taxon>Paenibacillus</taxon>
    </lineage>
</organism>
<dbReference type="Proteomes" id="UP001589776">
    <property type="component" value="Unassembled WGS sequence"/>
</dbReference>
<comment type="caution">
    <text evidence="1">The sequence shown here is derived from an EMBL/GenBank/DDBJ whole genome shotgun (WGS) entry which is preliminary data.</text>
</comment>
<keyword evidence="1" id="KW-0238">DNA-binding</keyword>
<reference evidence="1 2" key="1">
    <citation type="submission" date="2024-09" db="EMBL/GenBank/DDBJ databases">
        <authorList>
            <person name="Sun Q."/>
            <person name="Mori K."/>
        </authorList>
    </citation>
    <scope>NUCLEOTIDE SEQUENCE [LARGE SCALE GENOMIC DNA]</scope>
    <source>
        <strain evidence="1 2">CCM 7759</strain>
    </source>
</reference>
<dbReference type="Gene3D" id="3.40.960.10">
    <property type="entry name" value="VSR Endonuclease"/>
    <property type="match status" value="1"/>
</dbReference>
<protein>
    <submittedName>
        <fullName evidence="1">DNA-binding response regulator</fullName>
    </submittedName>
</protein>
<sequence length="210" mass="25453">MEREYQQWLDLHRRARKGERLRRLEEGHNHAEQLLVRQVWWPAVQSFEHLHPEYEVVDFRNGSRFLDFAYVRPMFKLDIEVEGYGPHARDISRRQFSDQAMRHNHLTIDGWRIIRFTYDDITERPRLCQQLLQQMLWRWVGEGESLEEATFIEREVIRFAMRSKLPITPNEVCRHLGMEGKYVRKLLQGLVQKQWMRPARGLSRSLCKLI</sequence>
<evidence type="ECO:0000313" key="2">
    <source>
        <dbReference type="Proteomes" id="UP001589776"/>
    </source>
</evidence>
<dbReference type="EMBL" id="JBHLWN010000091">
    <property type="protein sequence ID" value="MFC0215382.1"/>
    <property type="molecule type" value="Genomic_DNA"/>
</dbReference>
<gene>
    <name evidence="1" type="ORF">ACFFK0_23585</name>
</gene>
<keyword evidence="2" id="KW-1185">Reference proteome</keyword>